<accession>A0A2A4X3X1</accession>
<feature type="transmembrane region" description="Helical" evidence="7">
    <location>
        <begin position="743"/>
        <end position="766"/>
    </location>
</feature>
<feature type="domain" description="ABC3 transporter permease C-terminal" evidence="8">
    <location>
        <begin position="273"/>
        <end position="392"/>
    </location>
</feature>
<evidence type="ECO:0000256" key="3">
    <source>
        <dbReference type="ARBA" id="ARBA00022692"/>
    </source>
</evidence>
<evidence type="ECO:0000313" key="10">
    <source>
        <dbReference type="EMBL" id="PCI76737.1"/>
    </source>
</evidence>
<feature type="transmembrane region" description="Helical" evidence="7">
    <location>
        <begin position="323"/>
        <end position="344"/>
    </location>
</feature>
<dbReference type="InterPro" id="IPR025857">
    <property type="entry name" value="MacB_PCD"/>
</dbReference>
<dbReference type="InterPro" id="IPR003838">
    <property type="entry name" value="ABC3_permease_C"/>
</dbReference>
<comment type="caution">
    <text evidence="10">The sequence shown here is derived from an EMBL/GenBank/DDBJ whole genome shotgun (WGS) entry which is preliminary data.</text>
</comment>
<evidence type="ECO:0000256" key="4">
    <source>
        <dbReference type="ARBA" id="ARBA00022989"/>
    </source>
</evidence>
<comment type="similarity">
    <text evidence="6">Belongs to the ABC-4 integral membrane protein family.</text>
</comment>
<dbReference type="EMBL" id="NVUL01000053">
    <property type="protein sequence ID" value="PCI76737.1"/>
    <property type="molecule type" value="Genomic_DNA"/>
</dbReference>
<dbReference type="PANTHER" id="PTHR30572">
    <property type="entry name" value="MEMBRANE COMPONENT OF TRANSPORTER-RELATED"/>
    <property type="match status" value="1"/>
</dbReference>
<evidence type="ECO:0000256" key="6">
    <source>
        <dbReference type="ARBA" id="ARBA00038076"/>
    </source>
</evidence>
<keyword evidence="5 7" id="KW-0472">Membrane</keyword>
<name>A0A2A4X3X1_9GAMM</name>
<keyword evidence="3 7" id="KW-0812">Transmembrane</keyword>
<organism evidence="10 11">
    <name type="scientific">SAR86 cluster bacterium</name>
    <dbReference type="NCBI Taxonomy" id="2030880"/>
    <lineage>
        <taxon>Bacteria</taxon>
        <taxon>Pseudomonadati</taxon>
        <taxon>Pseudomonadota</taxon>
        <taxon>Gammaproteobacteria</taxon>
        <taxon>SAR86 cluster</taxon>
    </lineage>
</organism>
<evidence type="ECO:0000256" key="2">
    <source>
        <dbReference type="ARBA" id="ARBA00022475"/>
    </source>
</evidence>
<dbReference type="GO" id="GO:0005886">
    <property type="term" value="C:plasma membrane"/>
    <property type="evidence" value="ECO:0007669"/>
    <property type="project" value="UniProtKB-SubCell"/>
</dbReference>
<dbReference type="Pfam" id="PF02687">
    <property type="entry name" value="FtsX"/>
    <property type="match status" value="2"/>
</dbReference>
<feature type="transmembrane region" description="Helical" evidence="7">
    <location>
        <begin position="20"/>
        <end position="40"/>
    </location>
</feature>
<dbReference type="Proteomes" id="UP000218767">
    <property type="component" value="Unassembled WGS sequence"/>
</dbReference>
<feature type="transmembrane region" description="Helical" evidence="7">
    <location>
        <begin position="684"/>
        <end position="708"/>
    </location>
</feature>
<dbReference type="GO" id="GO:0022857">
    <property type="term" value="F:transmembrane transporter activity"/>
    <property type="evidence" value="ECO:0007669"/>
    <property type="project" value="TreeGrafter"/>
</dbReference>
<feature type="domain" description="ABC3 transporter permease C-terminal" evidence="8">
    <location>
        <begin position="692"/>
        <end position="800"/>
    </location>
</feature>
<feature type="transmembrane region" description="Helical" evidence="7">
    <location>
        <begin position="419"/>
        <end position="443"/>
    </location>
</feature>
<evidence type="ECO:0000259" key="9">
    <source>
        <dbReference type="Pfam" id="PF12704"/>
    </source>
</evidence>
<dbReference type="AlphaFoldDB" id="A0A2A4X3X1"/>
<evidence type="ECO:0000313" key="11">
    <source>
        <dbReference type="Proteomes" id="UP000218767"/>
    </source>
</evidence>
<reference evidence="11" key="1">
    <citation type="submission" date="2017-08" db="EMBL/GenBank/DDBJ databases">
        <title>A dynamic microbial community with high functional redundancy inhabits the cold, oxic subseafloor aquifer.</title>
        <authorList>
            <person name="Tully B.J."/>
            <person name="Wheat C.G."/>
            <person name="Glazer B.T."/>
            <person name="Huber J.A."/>
        </authorList>
    </citation>
    <scope>NUCLEOTIDE SEQUENCE [LARGE SCALE GENOMIC DNA]</scope>
</reference>
<evidence type="ECO:0008006" key="12">
    <source>
        <dbReference type="Google" id="ProtNLM"/>
    </source>
</evidence>
<feature type="transmembrane region" description="Helical" evidence="7">
    <location>
        <begin position="269"/>
        <end position="291"/>
    </location>
</feature>
<dbReference type="PANTHER" id="PTHR30572:SF4">
    <property type="entry name" value="ABC TRANSPORTER PERMEASE YTRF"/>
    <property type="match status" value="1"/>
</dbReference>
<protein>
    <recommendedName>
        <fullName evidence="12">ABC transporter permease</fullName>
    </recommendedName>
</protein>
<evidence type="ECO:0000256" key="1">
    <source>
        <dbReference type="ARBA" id="ARBA00004651"/>
    </source>
</evidence>
<feature type="transmembrane region" description="Helical" evidence="7">
    <location>
        <begin position="772"/>
        <end position="794"/>
    </location>
</feature>
<sequence length="811" mass="88500">MLNDLIFSFRLLRKNLSFSITSLIVITLGLTVSLCVYSILYEFRKSPPFPEGERYAVVKVFDQISGSEINITELSGYAYHSLKTQAESFEEFGIFSYSNDTVVFGEGMRPIKRVGIAPNLMAMTRAAPLLGRGFVEADATLNSQPVAIISYQLWQSFFSGNDAIIGQQASIANIPHIIIGVMPEKFSYPLSQDVWVPLNVSESDILPEGSLYWLIGKLKPSATLESSAVELNVALQTLAAEFPQEFSQWEFGVSGFSAIKAQGVGNTGALFNSVAMVIFLLASLNLSAILFSRANERRQELAVRNALGASAWQLRVQVLLESALLCIVGCLLAILLSALILQWVQLMTESVMATLGTFISFEFRIHGSGLFYAVCATFFIWIISSAATIYRIGDENVFHAMESGSHGASQKARGLASKVLIGVETVVSCFLLILCGLFTYSIVSAYQTDFGTRVDQLYTGNVSLMPVDYESADSQIAYLEELKRELLIEPEIENVSFASALPGGWGLGLRTAQYALEDRDLEVEGRYPEVDMVMITPDYFTDLDIQVVQGRSFNDLDNLAAPNVAIVNELFVQQHWPNENPLGKRIQLDPESGAEEITVVGISEHIIHGQAVGEGLEQPTLYRPLIQNPVRAVGLVASTARDLDVSELTAVMNNAAARVDRRVAIVGVFSLYDHQRMGLSGLNIIGRIMSGFALFTLALAVIGIYGIVSRSVFLRAAEIGIRRAVGSSDVEVIAIFIKQGLRYLATGIVIGSGLSLLVSNVMVQVFPDILDGIPIVITTVLLLLGALILLASYVPARKLVLLEPADALHYE</sequence>
<feature type="domain" description="MacB-like periplasmic core" evidence="9">
    <location>
        <begin position="432"/>
        <end position="626"/>
    </location>
</feature>
<dbReference type="InterPro" id="IPR050250">
    <property type="entry name" value="Macrolide_Exporter_MacB"/>
</dbReference>
<gene>
    <name evidence="10" type="ORF">COB20_09895</name>
</gene>
<feature type="domain" description="MacB-like periplasmic core" evidence="9">
    <location>
        <begin position="19"/>
        <end position="227"/>
    </location>
</feature>
<evidence type="ECO:0000259" key="8">
    <source>
        <dbReference type="Pfam" id="PF02687"/>
    </source>
</evidence>
<proteinExistence type="inferred from homology"/>
<evidence type="ECO:0000256" key="7">
    <source>
        <dbReference type="SAM" id="Phobius"/>
    </source>
</evidence>
<evidence type="ECO:0000256" key="5">
    <source>
        <dbReference type="ARBA" id="ARBA00023136"/>
    </source>
</evidence>
<feature type="transmembrane region" description="Helical" evidence="7">
    <location>
        <begin position="370"/>
        <end position="392"/>
    </location>
</feature>
<dbReference type="Pfam" id="PF12704">
    <property type="entry name" value="MacB_PCD"/>
    <property type="match status" value="2"/>
</dbReference>
<keyword evidence="4 7" id="KW-1133">Transmembrane helix</keyword>
<comment type="subcellular location">
    <subcellularLocation>
        <location evidence="1">Cell membrane</location>
        <topology evidence="1">Multi-pass membrane protein</topology>
    </subcellularLocation>
</comment>
<keyword evidence="2" id="KW-1003">Cell membrane</keyword>